<dbReference type="PRINTS" id="PR00038">
    <property type="entry name" value="HTHLUXR"/>
</dbReference>
<dbReference type="Gene3D" id="3.40.50.2300">
    <property type="match status" value="1"/>
</dbReference>
<name>A0A0B4DE30_PSEPS</name>
<keyword evidence="2" id="KW-0805">Transcription regulation</keyword>
<evidence type="ECO:0000256" key="2">
    <source>
        <dbReference type="ARBA" id="ARBA00023015"/>
    </source>
</evidence>
<keyword evidence="1 5" id="KW-0597">Phosphoprotein</keyword>
<protein>
    <submittedName>
        <fullName evidence="7">LuxR family transcriptional regulator</fullName>
    </submittedName>
</protein>
<dbReference type="RefSeq" id="WP_043452176.1">
    <property type="nucleotide sequence ID" value="NZ_JBFBKS010000004.1"/>
</dbReference>
<gene>
    <name evidence="7" type="ORF">RM50_09520</name>
</gene>
<dbReference type="SMART" id="SM00448">
    <property type="entry name" value="REC"/>
    <property type="match status" value="1"/>
</dbReference>
<evidence type="ECO:0000256" key="3">
    <source>
        <dbReference type="ARBA" id="ARBA00023125"/>
    </source>
</evidence>
<dbReference type="OrthoDB" id="9808843at2"/>
<dbReference type="GO" id="GO:0003677">
    <property type="term" value="F:DNA binding"/>
    <property type="evidence" value="ECO:0007669"/>
    <property type="project" value="UniProtKB-KW"/>
</dbReference>
<dbReference type="CDD" id="cd17535">
    <property type="entry name" value="REC_NarL-like"/>
    <property type="match status" value="1"/>
</dbReference>
<dbReference type="PANTHER" id="PTHR43214">
    <property type="entry name" value="TWO-COMPONENT RESPONSE REGULATOR"/>
    <property type="match status" value="1"/>
</dbReference>
<dbReference type="Pfam" id="PF00196">
    <property type="entry name" value="GerE"/>
    <property type="match status" value="1"/>
</dbReference>
<dbReference type="Proteomes" id="UP000031196">
    <property type="component" value="Unassembled WGS sequence"/>
</dbReference>
<dbReference type="GO" id="GO:0006355">
    <property type="term" value="P:regulation of DNA-templated transcription"/>
    <property type="evidence" value="ECO:0007669"/>
    <property type="project" value="InterPro"/>
</dbReference>
<keyword evidence="4" id="KW-0804">Transcription</keyword>
<dbReference type="PROSITE" id="PS50110">
    <property type="entry name" value="RESPONSE_REGULATORY"/>
    <property type="match status" value="1"/>
</dbReference>
<dbReference type="InterPro" id="IPR000792">
    <property type="entry name" value="Tscrpt_reg_LuxR_C"/>
</dbReference>
<feature type="modified residue" description="4-aspartylphosphate" evidence="5">
    <location>
        <position position="68"/>
    </location>
</feature>
<reference evidence="7 8" key="1">
    <citation type="submission" date="2014-12" db="EMBL/GenBank/DDBJ databases">
        <title>Genome sequencing of Arthrobacter phenanthrenivorans SWC37.</title>
        <authorList>
            <person name="Tan P.W."/>
            <person name="Chan K.-G."/>
        </authorList>
    </citation>
    <scope>NUCLEOTIDE SEQUENCE [LARGE SCALE GENOMIC DNA]</scope>
    <source>
        <strain evidence="7 8">SWC37</strain>
    </source>
</reference>
<dbReference type="InterPro" id="IPR039420">
    <property type="entry name" value="WalR-like"/>
</dbReference>
<dbReference type="SMART" id="SM00421">
    <property type="entry name" value="HTH_LUXR"/>
    <property type="match status" value="1"/>
</dbReference>
<dbReference type="InterPro" id="IPR011006">
    <property type="entry name" value="CheY-like_superfamily"/>
</dbReference>
<proteinExistence type="predicted"/>
<evidence type="ECO:0000256" key="4">
    <source>
        <dbReference type="ARBA" id="ARBA00023163"/>
    </source>
</evidence>
<dbReference type="EMBL" id="JWTB01000018">
    <property type="protein sequence ID" value="KIC66952.1"/>
    <property type="molecule type" value="Genomic_DNA"/>
</dbReference>
<dbReference type="Pfam" id="PF00072">
    <property type="entry name" value="Response_reg"/>
    <property type="match status" value="1"/>
</dbReference>
<keyword evidence="3" id="KW-0238">DNA-binding</keyword>
<organism evidence="7 8">
    <name type="scientific">Pseudarthrobacter phenanthrenivorans</name>
    <name type="common">Arthrobacter phenanthrenivorans</name>
    <dbReference type="NCBI Taxonomy" id="361575"/>
    <lineage>
        <taxon>Bacteria</taxon>
        <taxon>Bacillati</taxon>
        <taxon>Actinomycetota</taxon>
        <taxon>Actinomycetes</taxon>
        <taxon>Micrococcales</taxon>
        <taxon>Micrococcaceae</taxon>
        <taxon>Pseudarthrobacter</taxon>
    </lineage>
</organism>
<dbReference type="InterPro" id="IPR001789">
    <property type="entry name" value="Sig_transdc_resp-reg_receiver"/>
</dbReference>
<evidence type="ECO:0000313" key="8">
    <source>
        <dbReference type="Proteomes" id="UP000031196"/>
    </source>
</evidence>
<evidence type="ECO:0000256" key="1">
    <source>
        <dbReference type="ARBA" id="ARBA00022553"/>
    </source>
</evidence>
<dbReference type="InterPro" id="IPR058245">
    <property type="entry name" value="NreC/VraR/RcsB-like_REC"/>
</dbReference>
<dbReference type="AlphaFoldDB" id="A0A0B4DE30"/>
<dbReference type="SUPFAM" id="SSF52172">
    <property type="entry name" value="CheY-like"/>
    <property type="match status" value="1"/>
</dbReference>
<dbReference type="GO" id="GO:0000160">
    <property type="term" value="P:phosphorelay signal transduction system"/>
    <property type="evidence" value="ECO:0007669"/>
    <property type="project" value="InterPro"/>
</dbReference>
<sequence length="228" mass="24373">MDTTAAPDEAILPPRPMRVFILSDHSMVRQGLKDLLEHHGFEVVGESGSATEATCLIPILHPDLALLDDRLPDGTGIEVCRGLRSTAPGVESLILTSWDQQHAVRAAVLAGASGYLLKQVGDTRELVKNIRSAAEGYPLIGSTVRDRVAANLHATASASWLDAMTQSERAVLALMAKGLTNRQIGGEMALAEDAVAGYVSSVLLKLGFRRRTPQIPVPIPRAWELLGG</sequence>
<accession>A0A0B4DE30</accession>
<dbReference type="PANTHER" id="PTHR43214:SF24">
    <property type="entry name" value="TRANSCRIPTIONAL REGULATORY PROTEIN NARL-RELATED"/>
    <property type="match status" value="1"/>
</dbReference>
<evidence type="ECO:0000259" key="6">
    <source>
        <dbReference type="PROSITE" id="PS50110"/>
    </source>
</evidence>
<evidence type="ECO:0000313" key="7">
    <source>
        <dbReference type="EMBL" id="KIC66952.1"/>
    </source>
</evidence>
<comment type="caution">
    <text evidence="7">The sequence shown here is derived from an EMBL/GenBank/DDBJ whole genome shotgun (WGS) entry which is preliminary data.</text>
</comment>
<evidence type="ECO:0000256" key="5">
    <source>
        <dbReference type="PROSITE-ProRule" id="PRU00169"/>
    </source>
</evidence>
<feature type="domain" description="Response regulatory" evidence="6">
    <location>
        <begin position="18"/>
        <end position="133"/>
    </location>
</feature>